<evidence type="ECO:0000313" key="3">
    <source>
        <dbReference type="Proteomes" id="UP000033882"/>
    </source>
</evidence>
<dbReference type="Proteomes" id="UP000033882">
    <property type="component" value="Unassembled WGS sequence"/>
</dbReference>
<dbReference type="EMBL" id="LCPB01000018">
    <property type="protein sequence ID" value="KKU89164.1"/>
    <property type="molecule type" value="Genomic_DNA"/>
</dbReference>
<organism evidence="2 3">
    <name type="scientific">Candidatus Wolfebacteria bacterium GW2011_GWA2_47_9b</name>
    <dbReference type="NCBI Taxonomy" id="1619005"/>
    <lineage>
        <taxon>Bacteria</taxon>
        <taxon>Candidatus Wolfeibacteriota</taxon>
    </lineage>
</organism>
<evidence type="ECO:0008006" key="4">
    <source>
        <dbReference type="Google" id="ProtNLM"/>
    </source>
</evidence>
<evidence type="ECO:0000256" key="1">
    <source>
        <dbReference type="SAM" id="Phobius"/>
    </source>
</evidence>
<dbReference type="AlphaFoldDB" id="A0A0G1U546"/>
<keyword evidence="1" id="KW-0812">Transmembrane</keyword>
<gene>
    <name evidence="2" type="ORF">UY19_C0018G0009</name>
</gene>
<name>A0A0G1U546_9BACT</name>
<feature type="transmembrane region" description="Helical" evidence="1">
    <location>
        <begin position="7"/>
        <end position="29"/>
    </location>
</feature>
<proteinExistence type="predicted"/>
<accession>A0A0G1U546</accession>
<keyword evidence="1" id="KW-1133">Transmembrane helix</keyword>
<comment type="caution">
    <text evidence="2">The sequence shown here is derived from an EMBL/GenBank/DDBJ whole genome shotgun (WGS) entry which is preliminary data.</text>
</comment>
<sequence length="173" mass="19370">MEPKRNFIRTLVVACTIIGVLCGGIWYTMTRIDTKFLSIQSARTEIQSKEQALSALALLQGDAEKAQQYLPQIDRKLTSKEQLLAFSTDINFLAEQAGFNGSPRFKEETGPQSGDLRKTSFELSLEGSHTLNDLAQFFTLVERSNYFVKFASLDIIRGENALRAVMSGYVISF</sequence>
<keyword evidence="1" id="KW-0472">Membrane</keyword>
<evidence type="ECO:0000313" key="2">
    <source>
        <dbReference type="EMBL" id="KKU89164.1"/>
    </source>
</evidence>
<protein>
    <recommendedName>
        <fullName evidence="4">Tfp pilus assembly protein PilO</fullName>
    </recommendedName>
</protein>
<reference evidence="2 3" key="1">
    <citation type="journal article" date="2015" name="Nature">
        <title>rRNA introns, odd ribosomes, and small enigmatic genomes across a large radiation of phyla.</title>
        <authorList>
            <person name="Brown C.T."/>
            <person name="Hug L.A."/>
            <person name="Thomas B.C."/>
            <person name="Sharon I."/>
            <person name="Castelle C.J."/>
            <person name="Singh A."/>
            <person name="Wilkins M.J."/>
            <person name="Williams K.H."/>
            <person name="Banfield J.F."/>
        </authorList>
    </citation>
    <scope>NUCLEOTIDE SEQUENCE [LARGE SCALE GENOMIC DNA]</scope>
</reference>